<evidence type="ECO:0000256" key="1">
    <source>
        <dbReference type="ARBA" id="ARBA00006787"/>
    </source>
</evidence>
<evidence type="ECO:0000313" key="8">
    <source>
        <dbReference type="EMBL" id="CAF0784270.1"/>
    </source>
</evidence>
<keyword evidence="3" id="KW-0560">Oxidoreductase</keyword>
<comment type="caution">
    <text evidence="8">The sequence shown here is derived from an EMBL/GenBank/DDBJ whole genome shotgun (WGS) entry which is preliminary data.</text>
</comment>
<dbReference type="Proteomes" id="UP000663845">
    <property type="component" value="Unassembled WGS sequence"/>
</dbReference>
<feature type="compositionally biased region" description="Basic and acidic residues" evidence="7">
    <location>
        <begin position="520"/>
        <end position="532"/>
    </location>
</feature>
<keyword evidence="4 5" id="KW-0408">Iron</keyword>
<dbReference type="PANTHER" id="PTHR10543:SF24">
    <property type="entry name" value="CAROTENOID ISOMEROOXYGENASE"/>
    <property type="match status" value="1"/>
</dbReference>
<feature type="binding site" evidence="5">
    <location>
        <position position="586"/>
    </location>
    <ligand>
        <name>Fe cation</name>
        <dbReference type="ChEBI" id="CHEBI:24875"/>
        <note>catalytic</note>
    </ligand>
</feature>
<dbReference type="Gene3D" id="1.25.40.20">
    <property type="entry name" value="Ankyrin repeat-containing domain"/>
    <property type="match status" value="1"/>
</dbReference>
<evidence type="ECO:0000256" key="4">
    <source>
        <dbReference type="ARBA" id="ARBA00023004"/>
    </source>
</evidence>
<dbReference type="PANTHER" id="PTHR10543">
    <property type="entry name" value="BETA-CAROTENE DIOXYGENASE"/>
    <property type="match status" value="1"/>
</dbReference>
<dbReference type="GO" id="GO:0010436">
    <property type="term" value="F:carotenoid dioxygenase activity"/>
    <property type="evidence" value="ECO:0007669"/>
    <property type="project" value="TreeGrafter"/>
</dbReference>
<keyword evidence="2 5" id="KW-0479">Metal-binding</keyword>
<sequence>MEQLRICTKDPRHRKKNILHVCADQTQPDDDKDIEICTYPLEDERQLCVTIKPSNVNTEDTKPNNHAEICKRVLQHPDHKNWHLPESKSLTEQLLYAPDDEGNTPLHLACEQGNLPVCKELITGMTEVRPGLGYLEVVDFKDRTPLHECALLGNMALLQILLPSDMDKSTAKKILDRVRDSDGKTPLHLACAEGKLEMVQQLIKDFDVCINTRAEKRDTPFFSACEQGHLDVVNFLLKQPGIDTTVRNSKGLNALDTAIINHQEPVVRRLLECENWRRLMENAHYGEGDDYDVPSTPMRELIIFMPDIAYEVIENKLTKVIRGEGQAIHQSTYDYSFFDDQYSIRDWTYGENQELKYKQGVRRVFACLRRNFEGEEYTKNPKQSLKRGCLVTRQFATDPCKSLFGRFQLLFSPLNPETYSDNTVVTIQRVNNELLALTEIVVGYVIDEKTLETVASLTSLPFTKPIPTEILTLTASHVMYDSKRKMTVSYATRISLLHGQWLDVLFISDDDINHSSDNTKLNKTDKDERNNIDDNDDDDDDENVDEGRFLLINNNMNKRGKRYNQLIRSNTKTFRYYYTDSASYMHSASISEDYLILSEIPSHFSLFNTIRTILTGDVVTNMFKWNPSLPTYFRIIRLDNGEEVARIAGPAFFTFHHINAYQINENNGNEIVIDMCTYDDNRIVDEFYLNKVRQNLFPSGFGYVRRFHLNLDTKQCSEPYKNLQQLPKGQQIAHPISHMNSLVPVQIEFPRINSRYIGQFYRYVYAVRGPPNYMMDALVKIDMQTRQICGFWQESCTSPCEPVFVPKPESTEEDDGIVLTIIFEQQTNKSCILLLDGITFKEITRAYLPAPIPFSLHGNFY</sequence>
<evidence type="ECO:0000256" key="5">
    <source>
        <dbReference type="PIRSR" id="PIRSR604294-1"/>
    </source>
</evidence>
<feature type="binding site" evidence="5">
    <location>
        <position position="857"/>
    </location>
    <ligand>
        <name>Fe cation</name>
        <dbReference type="ChEBI" id="CHEBI:24875"/>
        <note>catalytic</note>
    </ligand>
</feature>
<feature type="repeat" description="ANK" evidence="6">
    <location>
        <begin position="182"/>
        <end position="204"/>
    </location>
</feature>
<dbReference type="PROSITE" id="PS50088">
    <property type="entry name" value="ANK_REPEAT"/>
    <property type="match status" value="2"/>
</dbReference>
<dbReference type="InterPro" id="IPR036770">
    <property type="entry name" value="Ankyrin_rpt-contain_sf"/>
</dbReference>
<evidence type="ECO:0000256" key="3">
    <source>
        <dbReference type="ARBA" id="ARBA00023002"/>
    </source>
</evidence>
<dbReference type="InterPro" id="IPR004294">
    <property type="entry name" value="Carotenoid_Oase"/>
</dbReference>
<organism evidence="8 9">
    <name type="scientific">Adineta steineri</name>
    <dbReference type="NCBI Taxonomy" id="433720"/>
    <lineage>
        <taxon>Eukaryota</taxon>
        <taxon>Metazoa</taxon>
        <taxon>Spiralia</taxon>
        <taxon>Gnathifera</taxon>
        <taxon>Rotifera</taxon>
        <taxon>Eurotatoria</taxon>
        <taxon>Bdelloidea</taxon>
        <taxon>Adinetida</taxon>
        <taxon>Adinetidae</taxon>
        <taxon>Adineta</taxon>
    </lineage>
</organism>
<feature type="region of interest" description="Disordered" evidence="7">
    <location>
        <begin position="517"/>
        <end position="543"/>
    </location>
</feature>
<reference evidence="8" key="1">
    <citation type="submission" date="2021-02" db="EMBL/GenBank/DDBJ databases">
        <authorList>
            <person name="Nowell W R."/>
        </authorList>
    </citation>
    <scope>NUCLEOTIDE SEQUENCE</scope>
</reference>
<feature type="binding site" evidence="5">
    <location>
        <position position="656"/>
    </location>
    <ligand>
        <name>Fe cation</name>
        <dbReference type="ChEBI" id="CHEBI:24875"/>
        <note>catalytic</note>
    </ligand>
</feature>
<dbReference type="SMART" id="SM00248">
    <property type="entry name" value="ANK"/>
    <property type="match status" value="5"/>
</dbReference>
<dbReference type="SUPFAM" id="SSF48403">
    <property type="entry name" value="Ankyrin repeat"/>
    <property type="match status" value="1"/>
</dbReference>
<comment type="cofactor">
    <cofactor evidence="5">
        <name>Fe(2+)</name>
        <dbReference type="ChEBI" id="CHEBI:29033"/>
    </cofactor>
    <text evidence="5">Binds 1 Fe(2+) ion per subunit.</text>
</comment>
<protein>
    <submittedName>
        <fullName evidence="8">Uncharacterized protein</fullName>
    </submittedName>
</protein>
<keyword evidence="6" id="KW-0040">ANK repeat</keyword>
<name>A0A813RRY2_9BILA</name>
<comment type="similarity">
    <text evidence="1">Belongs to the carotenoid oxygenase family.</text>
</comment>
<dbReference type="GO" id="GO:0016121">
    <property type="term" value="P:carotene catabolic process"/>
    <property type="evidence" value="ECO:0007669"/>
    <property type="project" value="TreeGrafter"/>
</dbReference>
<evidence type="ECO:0000256" key="2">
    <source>
        <dbReference type="ARBA" id="ARBA00022723"/>
    </source>
</evidence>
<feature type="compositionally biased region" description="Acidic residues" evidence="7">
    <location>
        <begin position="533"/>
        <end position="543"/>
    </location>
</feature>
<dbReference type="GO" id="GO:0046872">
    <property type="term" value="F:metal ion binding"/>
    <property type="evidence" value="ECO:0007669"/>
    <property type="project" value="UniProtKB-KW"/>
</dbReference>
<accession>A0A813RRY2</accession>
<evidence type="ECO:0000256" key="6">
    <source>
        <dbReference type="PROSITE-ProRule" id="PRU00023"/>
    </source>
</evidence>
<feature type="repeat" description="ANK" evidence="6">
    <location>
        <begin position="101"/>
        <end position="122"/>
    </location>
</feature>
<dbReference type="Pfam" id="PF03055">
    <property type="entry name" value="RPE65"/>
    <property type="match status" value="1"/>
</dbReference>
<dbReference type="InterPro" id="IPR002110">
    <property type="entry name" value="Ankyrin_rpt"/>
</dbReference>
<gene>
    <name evidence="8" type="ORF">JYZ213_LOCUS4358</name>
</gene>
<dbReference type="PROSITE" id="PS50297">
    <property type="entry name" value="ANK_REP_REGION"/>
    <property type="match status" value="2"/>
</dbReference>
<dbReference type="Pfam" id="PF12796">
    <property type="entry name" value="Ank_2"/>
    <property type="match status" value="2"/>
</dbReference>
<dbReference type="AlphaFoldDB" id="A0A813RRY2"/>
<dbReference type="EMBL" id="CAJNOG010000024">
    <property type="protein sequence ID" value="CAF0784270.1"/>
    <property type="molecule type" value="Genomic_DNA"/>
</dbReference>
<feature type="binding site" evidence="5">
    <location>
        <position position="477"/>
    </location>
    <ligand>
        <name>Fe cation</name>
        <dbReference type="ChEBI" id="CHEBI:24875"/>
        <note>catalytic</note>
    </ligand>
</feature>
<evidence type="ECO:0000256" key="7">
    <source>
        <dbReference type="SAM" id="MobiDB-lite"/>
    </source>
</evidence>
<evidence type="ECO:0000313" key="9">
    <source>
        <dbReference type="Proteomes" id="UP000663845"/>
    </source>
</evidence>
<proteinExistence type="inferred from homology"/>